<dbReference type="InterPro" id="IPR011008">
    <property type="entry name" value="Dimeric_a/b-barrel"/>
</dbReference>
<dbReference type="Gene3D" id="3.30.70.100">
    <property type="match status" value="1"/>
</dbReference>
<dbReference type="Proteomes" id="UP000758603">
    <property type="component" value="Unassembled WGS sequence"/>
</dbReference>
<protein>
    <recommendedName>
        <fullName evidence="4">EthD domain-containing protein</fullName>
    </recommendedName>
</protein>
<evidence type="ECO:0000313" key="3">
    <source>
        <dbReference type="Proteomes" id="UP000758603"/>
    </source>
</evidence>
<comment type="caution">
    <text evidence="2">The sequence shown here is derived from an EMBL/GenBank/DDBJ whole genome shotgun (WGS) entry which is preliminary data.</text>
</comment>
<sequence>MAPVVLNIAYPAGSSFNKDYYLNTHMLLAVDAWKDIGGLVDWKLLTALGDNSPYDAVLQVTWESAEALGKMRSQTSPEKQKELADDLPNYSTKAPSVWVLEVQGGS</sequence>
<dbReference type="OrthoDB" id="4892971at2759"/>
<name>A0A9P8RJU9_9PEZI</name>
<reference evidence="2" key="1">
    <citation type="journal article" date="2021" name="Nat. Commun.">
        <title>Genetic determinants of endophytism in the Arabidopsis root mycobiome.</title>
        <authorList>
            <person name="Mesny F."/>
            <person name="Miyauchi S."/>
            <person name="Thiergart T."/>
            <person name="Pickel B."/>
            <person name="Atanasova L."/>
            <person name="Karlsson M."/>
            <person name="Huettel B."/>
            <person name="Barry K.W."/>
            <person name="Haridas S."/>
            <person name="Chen C."/>
            <person name="Bauer D."/>
            <person name="Andreopoulos W."/>
            <person name="Pangilinan J."/>
            <person name="LaButti K."/>
            <person name="Riley R."/>
            <person name="Lipzen A."/>
            <person name="Clum A."/>
            <person name="Drula E."/>
            <person name="Henrissat B."/>
            <person name="Kohler A."/>
            <person name="Grigoriev I.V."/>
            <person name="Martin F.M."/>
            <person name="Hacquard S."/>
        </authorList>
    </citation>
    <scope>NUCLEOTIDE SEQUENCE</scope>
    <source>
        <strain evidence="2">MPI-SDFR-AT-0073</strain>
    </source>
</reference>
<evidence type="ECO:0000256" key="1">
    <source>
        <dbReference type="SAM" id="MobiDB-lite"/>
    </source>
</evidence>
<dbReference type="PANTHER" id="PTHR40260:SF2">
    <property type="entry name" value="BLR8190 PROTEIN"/>
    <property type="match status" value="1"/>
</dbReference>
<evidence type="ECO:0000313" key="2">
    <source>
        <dbReference type="EMBL" id="KAH6647144.1"/>
    </source>
</evidence>
<evidence type="ECO:0008006" key="4">
    <source>
        <dbReference type="Google" id="ProtNLM"/>
    </source>
</evidence>
<keyword evidence="3" id="KW-1185">Reference proteome</keyword>
<organism evidence="2 3">
    <name type="scientific">Truncatella angustata</name>
    <dbReference type="NCBI Taxonomy" id="152316"/>
    <lineage>
        <taxon>Eukaryota</taxon>
        <taxon>Fungi</taxon>
        <taxon>Dikarya</taxon>
        <taxon>Ascomycota</taxon>
        <taxon>Pezizomycotina</taxon>
        <taxon>Sordariomycetes</taxon>
        <taxon>Xylariomycetidae</taxon>
        <taxon>Amphisphaeriales</taxon>
        <taxon>Sporocadaceae</taxon>
        <taxon>Truncatella</taxon>
    </lineage>
</organism>
<dbReference type="GeneID" id="70129691"/>
<dbReference type="AlphaFoldDB" id="A0A9P8RJU9"/>
<dbReference type="PANTHER" id="PTHR40260">
    <property type="entry name" value="BLR8190 PROTEIN"/>
    <property type="match status" value="1"/>
</dbReference>
<gene>
    <name evidence="2" type="ORF">BKA67DRAFT_540597</name>
</gene>
<proteinExistence type="predicted"/>
<dbReference type="EMBL" id="JAGPXC010000009">
    <property type="protein sequence ID" value="KAH6647144.1"/>
    <property type="molecule type" value="Genomic_DNA"/>
</dbReference>
<dbReference type="RefSeq" id="XP_045953658.1">
    <property type="nucleotide sequence ID" value="XM_046100799.1"/>
</dbReference>
<accession>A0A9P8RJU9</accession>
<feature type="region of interest" description="Disordered" evidence="1">
    <location>
        <begin position="69"/>
        <end position="90"/>
    </location>
</feature>
<dbReference type="SUPFAM" id="SSF54909">
    <property type="entry name" value="Dimeric alpha+beta barrel"/>
    <property type="match status" value="1"/>
</dbReference>